<organism evidence="2 3">
    <name type="scientific">Trematosphaeria pertusa</name>
    <dbReference type="NCBI Taxonomy" id="390896"/>
    <lineage>
        <taxon>Eukaryota</taxon>
        <taxon>Fungi</taxon>
        <taxon>Dikarya</taxon>
        <taxon>Ascomycota</taxon>
        <taxon>Pezizomycotina</taxon>
        <taxon>Dothideomycetes</taxon>
        <taxon>Pleosporomycetidae</taxon>
        <taxon>Pleosporales</taxon>
        <taxon>Massarineae</taxon>
        <taxon>Trematosphaeriaceae</taxon>
        <taxon>Trematosphaeria</taxon>
    </lineage>
</organism>
<dbReference type="RefSeq" id="XP_033685272.1">
    <property type="nucleotide sequence ID" value="XM_033826785.1"/>
</dbReference>
<protein>
    <submittedName>
        <fullName evidence="2">Uncharacterized protein</fullName>
    </submittedName>
</protein>
<proteinExistence type="predicted"/>
<dbReference type="Proteomes" id="UP000800094">
    <property type="component" value="Unassembled WGS sequence"/>
</dbReference>
<evidence type="ECO:0000256" key="1">
    <source>
        <dbReference type="SAM" id="Phobius"/>
    </source>
</evidence>
<keyword evidence="1" id="KW-1133">Transmembrane helix</keyword>
<dbReference type="AlphaFoldDB" id="A0A6A6IJM7"/>
<dbReference type="PANTHER" id="PTHR35394">
    <property type="entry name" value="DUF3176 DOMAIN-CONTAINING PROTEIN"/>
    <property type="match status" value="1"/>
</dbReference>
<keyword evidence="1" id="KW-0472">Membrane</keyword>
<dbReference type="GeneID" id="54580115"/>
<dbReference type="EMBL" id="ML987194">
    <property type="protein sequence ID" value="KAF2250268.1"/>
    <property type="molecule type" value="Genomic_DNA"/>
</dbReference>
<feature type="transmembrane region" description="Helical" evidence="1">
    <location>
        <begin position="175"/>
        <end position="194"/>
    </location>
</feature>
<keyword evidence="3" id="KW-1185">Reference proteome</keyword>
<feature type="transmembrane region" description="Helical" evidence="1">
    <location>
        <begin position="109"/>
        <end position="131"/>
    </location>
</feature>
<name>A0A6A6IJM7_9PLEO</name>
<feature type="transmembrane region" description="Helical" evidence="1">
    <location>
        <begin position="73"/>
        <end position="97"/>
    </location>
</feature>
<evidence type="ECO:0000313" key="3">
    <source>
        <dbReference type="Proteomes" id="UP000800094"/>
    </source>
</evidence>
<dbReference type="InterPro" id="IPR021514">
    <property type="entry name" value="DUF3176"/>
</dbReference>
<dbReference type="PANTHER" id="PTHR35394:SF5">
    <property type="entry name" value="DUF3176 DOMAIN-CONTAINING PROTEIN"/>
    <property type="match status" value="1"/>
</dbReference>
<sequence length="702" mass="78224">MATNTTFAHMYRQVPEEDEIIRDCSSFPHPATASAPGCATEAKGSFALSKHPTDRIDGSSRGTITREFCHLGWWWEISSMILGVCCTTLIAAILFFLDGKPLTRWGLPIQPNSLVAIFSTIAKAALVYPLAECLGQLKWHQFEQRQALTRMEEFDRASRGPWGATQFLFKSRGTALLASFGAAIIILMLGLEPFTQQILGFSTRFGPLSNITGSTTRTDSFVNTALLDNSTADKAYMTYTDYPLTMGILGVVAQADQLLTPSANAYCPTTECRFPEITSLAACAKCESEPVQATSFNCSGEYITRNGTSNYQDSHPFSTYSDFRSTIRDYLDKALVEVKMQCIKQTEGFPPFPINISLEFRDVILEEISGHITIRNGLEEASLLHRISSSDIGQERNATSNQDGGYAGSYLRACANPGDEFSIDYYADQYDETDPYPDPARIASFTCFNSTTDLMLYNNLDHIGQINGTISRCSIDLCARSSKKSLLRNGAMETQWGDDVQLKSLSKWDPSSSDKIITLVDRDQDPEFADRFYIGDLDRSTLQYSLTETTSNSYSWLLYSLGFLQNTNGNFTQLFHGIADAISTVIQSPHNPNVTNITAVAYGPEVFVQVRWAWFVMPLALVFASISFLVATILQSRCRSYLFKTSLLPMLFYGVEGPVAVEEKNKLHAKERVTYEDMMKVAGGIGVRFERDDKQNFKLKRE</sequence>
<keyword evidence="1" id="KW-0812">Transmembrane</keyword>
<dbReference type="OrthoDB" id="5376804at2759"/>
<reference evidence="2" key="1">
    <citation type="journal article" date="2020" name="Stud. Mycol.">
        <title>101 Dothideomycetes genomes: a test case for predicting lifestyles and emergence of pathogens.</title>
        <authorList>
            <person name="Haridas S."/>
            <person name="Albert R."/>
            <person name="Binder M."/>
            <person name="Bloem J."/>
            <person name="Labutti K."/>
            <person name="Salamov A."/>
            <person name="Andreopoulos B."/>
            <person name="Baker S."/>
            <person name="Barry K."/>
            <person name="Bills G."/>
            <person name="Bluhm B."/>
            <person name="Cannon C."/>
            <person name="Castanera R."/>
            <person name="Culley D."/>
            <person name="Daum C."/>
            <person name="Ezra D."/>
            <person name="Gonzalez J."/>
            <person name="Henrissat B."/>
            <person name="Kuo A."/>
            <person name="Liang C."/>
            <person name="Lipzen A."/>
            <person name="Lutzoni F."/>
            <person name="Magnuson J."/>
            <person name="Mondo S."/>
            <person name="Nolan M."/>
            <person name="Ohm R."/>
            <person name="Pangilinan J."/>
            <person name="Park H.-J."/>
            <person name="Ramirez L."/>
            <person name="Alfaro M."/>
            <person name="Sun H."/>
            <person name="Tritt A."/>
            <person name="Yoshinaga Y."/>
            <person name="Zwiers L.-H."/>
            <person name="Turgeon B."/>
            <person name="Goodwin S."/>
            <person name="Spatafora J."/>
            <person name="Crous P."/>
            <person name="Grigoriev I."/>
        </authorList>
    </citation>
    <scope>NUCLEOTIDE SEQUENCE</scope>
    <source>
        <strain evidence="2">CBS 122368</strain>
    </source>
</reference>
<gene>
    <name evidence="2" type="ORF">BU26DRAFT_504628</name>
</gene>
<evidence type="ECO:0000313" key="2">
    <source>
        <dbReference type="EMBL" id="KAF2250268.1"/>
    </source>
</evidence>
<dbReference type="Pfam" id="PF11374">
    <property type="entry name" value="DUF3176"/>
    <property type="match status" value="1"/>
</dbReference>
<feature type="transmembrane region" description="Helical" evidence="1">
    <location>
        <begin position="612"/>
        <end position="634"/>
    </location>
</feature>
<accession>A0A6A6IJM7</accession>